<reference evidence="2" key="1">
    <citation type="journal article" date="2015" name="Nature">
        <title>Complex archaea that bridge the gap between prokaryotes and eukaryotes.</title>
        <authorList>
            <person name="Spang A."/>
            <person name="Saw J.H."/>
            <person name="Jorgensen S.L."/>
            <person name="Zaremba-Niedzwiedzka K."/>
            <person name="Martijn J."/>
            <person name="Lind A.E."/>
            <person name="van Eijk R."/>
            <person name="Schleper C."/>
            <person name="Guy L."/>
            <person name="Ettema T.J."/>
        </authorList>
    </citation>
    <scope>NUCLEOTIDE SEQUENCE</scope>
</reference>
<organism evidence="2">
    <name type="scientific">marine sediment metagenome</name>
    <dbReference type="NCBI Taxonomy" id="412755"/>
    <lineage>
        <taxon>unclassified sequences</taxon>
        <taxon>metagenomes</taxon>
        <taxon>ecological metagenomes</taxon>
    </lineage>
</organism>
<sequence>TEALVLEGLQDPSPAVHPLSDAEAE</sequence>
<feature type="non-terminal residue" evidence="2">
    <location>
        <position position="1"/>
    </location>
</feature>
<dbReference type="AlphaFoldDB" id="A0A0F9JA07"/>
<evidence type="ECO:0000313" key="2">
    <source>
        <dbReference type="EMBL" id="KKL95922.1"/>
    </source>
</evidence>
<gene>
    <name evidence="2" type="ORF">LCGC14_1849780</name>
</gene>
<protein>
    <submittedName>
        <fullName evidence="2">Uncharacterized protein</fullName>
    </submittedName>
</protein>
<accession>A0A0F9JA07</accession>
<feature type="region of interest" description="Disordered" evidence="1">
    <location>
        <begin position="1"/>
        <end position="25"/>
    </location>
</feature>
<dbReference type="EMBL" id="LAZR01018563">
    <property type="protein sequence ID" value="KKL95922.1"/>
    <property type="molecule type" value="Genomic_DNA"/>
</dbReference>
<name>A0A0F9JA07_9ZZZZ</name>
<evidence type="ECO:0000256" key="1">
    <source>
        <dbReference type="SAM" id="MobiDB-lite"/>
    </source>
</evidence>
<comment type="caution">
    <text evidence="2">The sequence shown here is derived from an EMBL/GenBank/DDBJ whole genome shotgun (WGS) entry which is preliminary data.</text>
</comment>
<proteinExistence type="predicted"/>